<sequence length="150" mass="16479">MPIGDICNRDVITVHVEDTVLQAAKVMRQRHVGDVVVMDQRDGRTVPVGIITDRDVVVELVAPELDPSAITVGDIMVPELAKVKEGAGVFETIQTMCDKGVRRLPVVTDDEQELAGIVTLDDIMMLLAEEFGALTRLVTCERNNEASLRR</sequence>
<comment type="caution">
    <text evidence="4">The sequence shown here is derived from an EMBL/GenBank/DDBJ whole genome shotgun (WGS) entry which is preliminary data.</text>
</comment>
<evidence type="ECO:0000313" key="5">
    <source>
        <dbReference type="Proteomes" id="UP000245081"/>
    </source>
</evidence>
<accession>A0A2R5F8V2</accession>
<name>A0A2R5F8V2_9PROT</name>
<keyword evidence="5" id="KW-1185">Reference proteome</keyword>
<dbReference type="Proteomes" id="UP000245081">
    <property type="component" value="Unassembled WGS sequence"/>
</dbReference>
<proteinExistence type="predicted"/>
<dbReference type="EMBL" id="BDOQ01000003">
    <property type="protein sequence ID" value="GBG13343.1"/>
    <property type="molecule type" value="Genomic_DNA"/>
</dbReference>
<reference evidence="4 5" key="1">
    <citation type="journal article" date="2018" name="Environ. Microbiol.">
        <title>Isolation and genomic characterization of Novimethylophilus kurashikiensis gen. nov. sp. nov., a new lanthanide-dependent methylotrophic species of Methylophilaceae.</title>
        <authorList>
            <person name="Lv H."/>
            <person name="Sahin N."/>
            <person name="Tani A."/>
        </authorList>
    </citation>
    <scope>NUCLEOTIDE SEQUENCE [LARGE SCALE GENOMIC DNA]</scope>
    <source>
        <strain evidence="4 5">La2-4</strain>
    </source>
</reference>
<dbReference type="CDD" id="cd17775">
    <property type="entry name" value="CBS_pair_bact_arch"/>
    <property type="match status" value="1"/>
</dbReference>
<dbReference type="Pfam" id="PF00571">
    <property type="entry name" value="CBS"/>
    <property type="match status" value="2"/>
</dbReference>
<feature type="domain" description="CBS" evidence="3">
    <location>
        <begin position="7"/>
        <end position="68"/>
    </location>
</feature>
<organism evidence="4 5">
    <name type="scientific">Novimethylophilus kurashikiensis</name>
    <dbReference type="NCBI Taxonomy" id="1825523"/>
    <lineage>
        <taxon>Bacteria</taxon>
        <taxon>Pseudomonadati</taxon>
        <taxon>Pseudomonadota</taxon>
        <taxon>Betaproteobacteria</taxon>
        <taxon>Nitrosomonadales</taxon>
        <taxon>Methylophilaceae</taxon>
        <taxon>Novimethylophilus</taxon>
    </lineage>
</organism>
<feature type="domain" description="CBS" evidence="3">
    <location>
        <begin position="76"/>
        <end position="134"/>
    </location>
</feature>
<dbReference type="PROSITE" id="PS51371">
    <property type="entry name" value="CBS"/>
    <property type="match status" value="2"/>
</dbReference>
<dbReference type="InterPro" id="IPR046342">
    <property type="entry name" value="CBS_dom_sf"/>
</dbReference>
<protein>
    <submittedName>
        <fullName evidence="4">Inosine-5-monophosphate dehydrogenase</fullName>
    </submittedName>
</protein>
<keyword evidence="1 2" id="KW-0129">CBS domain</keyword>
<dbReference type="OrthoDB" id="9794094at2"/>
<evidence type="ECO:0000256" key="2">
    <source>
        <dbReference type="PROSITE-ProRule" id="PRU00703"/>
    </source>
</evidence>
<dbReference type="InterPro" id="IPR051257">
    <property type="entry name" value="Diverse_CBS-Domain"/>
</dbReference>
<evidence type="ECO:0000256" key="1">
    <source>
        <dbReference type="ARBA" id="ARBA00023122"/>
    </source>
</evidence>
<dbReference type="Gene3D" id="3.10.580.10">
    <property type="entry name" value="CBS-domain"/>
    <property type="match status" value="1"/>
</dbReference>
<dbReference type="PANTHER" id="PTHR43080">
    <property type="entry name" value="CBS DOMAIN-CONTAINING PROTEIN CBSX3, MITOCHONDRIAL"/>
    <property type="match status" value="1"/>
</dbReference>
<dbReference type="PANTHER" id="PTHR43080:SF2">
    <property type="entry name" value="CBS DOMAIN-CONTAINING PROTEIN"/>
    <property type="match status" value="1"/>
</dbReference>
<evidence type="ECO:0000259" key="3">
    <source>
        <dbReference type="PROSITE" id="PS51371"/>
    </source>
</evidence>
<evidence type="ECO:0000313" key="4">
    <source>
        <dbReference type="EMBL" id="GBG13343.1"/>
    </source>
</evidence>
<dbReference type="AlphaFoldDB" id="A0A2R5F8V2"/>
<dbReference type="SUPFAM" id="SSF54631">
    <property type="entry name" value="CBS-domain pair"/>
    <property type="match status" value="1"/>
</dbReference>
<gene>
    <name evidence="4" type="ORF">NMK_0889</name>
</gene>
<dbReference type="SMART" id="SM00116">
    <property type="entry name" value="CBS"/>
    <property type="match status" value="2"/>
</dbReference>
<dbReference type="InterPro" id="IPR000644">
    <property type="entry name" value="CBS_dom"/>
</dbReference>
<dbReference type="RefSeq" id="WP_109014558.1">
    <property type="nucleotide sequence ID" value="NZ_BDOQ01000003.1"/>
</dbReference>